<feature type="transmembrane region" description="Helical" evidence="3">
    <location>
        <begin position="69"/>
        <end position="91"/>
    </location>
</feature>
<dbReference type="InterPro" id="IPR000938">
    <property type="entry name" value="CAP-Gly_domain"/>
</dbReference>
<dbReference type="PROSITE" id="PS00845">
    <property type="entry name" value="CAP_GLY_1"/>
    <property type="match status" value="1"/>
</dbReference>
<feature type="domain" description="CAP-Gly" evidence="4">
    <location>
        <begin position="985"/>
        <end position="1027"/>
    </location>
</feature>
<accession>A0A8T1N281</accession>
<dbReference type="InterPro" id="IPR036770">
    <property type="entry name" value="Ankyrin_rpt-contain_sf"/>
</dbReference>
<feature type="transmembrane region" description="Helical" evidence="3">
    <location>
        <begin position="335"/>
        <end position="354"/>
    </location>
</feature>
<feature type="domain" description="CAP-Gly" evidence="4">
    <location>
        <begin position="1324"/>
        <end position="1366"/>
    </location>
</feature>
<dbReference type="PROSITE" id="PS50088">
    <property type="entry name" value="ANK_REPEAT"/>
    <property type="match status" value="2"/>
</dbReference>
<feature type="transmembrane region" description="Helical" evidence="3">
    <location>
        <begin position="295"/>
        <end position="315"/>
    </location>
</feature>
<name>A0A8T1N281_CLOSI</name>
<dbReference type="PANTHER" id="PTHR18916:SF88">
    <property type="entry name" value="CAP-GLY DOMAIN-CONTAINING PROTEIN"/>
    <property type="match status" value="1"/>
</dbReference>
<dbReference type="SUPFAM" id="SSF74924">
    <property type="entry name" value="Cap-Gly domain"/>
    <property type="match status" value="3"/>
</dbReference>
<feature type="compositionally biased region" description="Polar residues" evidence="2">
    <location>
        <begin position="1419"/>
        <end position="1429"/>
    </location>
</feature>
<dbReference type="EMBL" id="NIRI02000005">
    <property type="protein sequence ID" value="KAG5455323.1"/>
    <property type="molecule type" value="Genomic_DNA"/>
</dbReference>
<feature type="region of interest" description="Disordered" evidence="2">
    <location>
        <begin position="1395"/>
        <end position="1429"/>
    </location>
</feature>
<feature type="compositionally biased region" description="Polar residues" evidence="2">
    <location>
        <begin position="538"/>
        <end position="547"/>
    </location>
</feature>
<keyword evidence="3" id="KW-0812">Transmembrane</keyword>
<dbReference type="PROSITE" id="PS50297">
    <property type="entry name" value="ANK_REP_REGION"/>
    <property type="match status" value="1"/>
</dbReference>
<dbReference type="InterPro" id="IPR002110">
    <property type="entry name" value="Ankyrin_rpt"/>
</dbReference>
<feature type="repeat" description="ANK" evidence="1">
    <location>
        <begin position="708"/>
        <end position="740"/>
    </location>
</feature>
<dbReference type="Gene3D" id="1.25.40.20">
    <property type="entry name" value="Ankyrin repeat-containing domain"/>
    <property type="match status" value="1"/>
</dbReference>
<proteinExistence type="predicted"/>
<keyword evidence="1" id="KW-0040">ANK repeat</keyword>
<feature type="region of interest" description="Disordered" evidence="2">
    <location>
        <begin position="574"/>
        <end position="597"/>
    </location>
</feature>
<feature type="compositionally biased region" description="Low complexity" evidence="2">
    <location>
        <begin position="1404"/>
        <end position="1418"/>
    </location>
</feature>
<dbReference type="PROSITE" id="PS50245">
    <property type="entry name" value="CAP_GLY_2"/>
    <property type="match status" value="3"/>
</dbReference>
<feature type="transmembrane region" description="Helical" evidence="3">
    <location>
        <begin position="231"/>
        <end position="252"/>
    </location>
</feature>
<evidence type="ECO:0000313" key="5">
    <source>
        <dbReference type="EMBL" id="KAG5455323.1"/>
    </source>
</evidence>
<dbReference type="PANTHER" id="PTHR18916">
    <property type="entry name" value="DYNACTIN 1-RELATED MICROTUBULE-BINDING"/>
    <property type="match status" value="1"/>
</dbReference>
<reference evidence="5 6" key="2">
    <citation type="journal article" date="2021" name="Genomics">
        <title>High-quality reference genome for Clonorchis sinensis.</title>
        <authorList>
            <person name="Young N.D."/>
            <person name="Stroehlein A.J."/>
            <person name="Kinkar L."/>
            <person name="Wang T."/>
            <person name="Sohn W.M."/>
            <person name="Chang B.C.H."/>
            <person name="Kaur P."/>
            <person name="Weisz D."/>
            <person name="Dudchenko O."/>
            <person name="Aiden E.L."/>
            <person name="Korhonen P.K."/>
            <person name="Gasser R.B."/>
        </authorList>
    </citation>
    <scope>NUCLEOTIDE SEQUENCE [LARGE SCALE GENOMIC DNA]</scope>
    <source>
        <strain evidence="5">Cs-k2</strain>
    </source>
</reference>
<reference evidence="5 6" key="1">
    <citation type="journal article" date="2018" name="Biotechnol. Adv.">
        <title>Improved genomic resources and new bioinformatic workflow for the carcinogenic parasite Clonorchis sinensis: Biotechnological implications.</title>
        <authorList>
            <person name="Wang D."/>
            <person name="Korhonen P.K."/>
            <person name="Gasser R.B."/>
            <person name="Young N.D."/>
        </authorList>
    </citation>
    <scope>NUCLEOTIDE SEQUENCE [LARGE SCALE GENOMIC DNA]</scope>
    <source>
        <strain evidence="5">Cs-k2</strain>
    </source>
</reference>
<comment type="caution">
    <text evidence="5">The sequence shown here is derived from an EMBL/GenBank/DDBJ whole genome shotgun (WGS) entry which is preliminary data.</text>
</comment>
<dbReference type="Gene3D" id="2.30.30.190">
    <property type="entry name" value="CAP Gly-rich-like domain"/>
    <property type="match status" value="3"/>
</dbReference>
<dbReference type="Pfam" id="PF12796">
    <property type="entry name" value="Ank_2"/>
    <property type="match status" value="1"/>
</dbReference>
<dbReference type="SMART" id="SM01052">
    <property type="entry name" value="CAP_GLY"/>
    <property type="match status" value="3"/>
</dbReference>
<feature type="transmembrane region" description="Helical" evidence="3">
    <location>
        <begin position="361"/>
        <end position="382"/>
    </location>
</feature>
<feature type="region of interest" description="Disordered" evidence="2">
    <location>
        <begin position="504"/>
        <end position="559"/>
    </location>
</feature>
<feature type="compositionally biased region" description="Low complexity" evidence="2">
    <location>
        <begin position="1052"/>
        <end position="1064"/>
    </location>
</feature>
<protein>
    <submittedName>
        <fullName evidence="5">CAP-Gly domain-containing linker protein 4</fullName>
    </submittedName>
</protein>
<feature type="region of interest" description="Disordered" evidence="2">
    <location>
        <begin position="1043"/>
        <end position="1115"/>
    </location>
</feature>
<feature type="transmembrane region" description="Helical" evidence="3">
    <location>
        <begin position="156"/>
        <end position="179"/>
    </location>
</feature>
<feature type="transmembrane region" description="Helical" evidence="3">
    <location>
        <begin position="199"/>
        <end position="219"/>
    </location>
</feature>
<feature type="repeat" description="ANK" evidence="1">
    <location>
        <begin position="667"/>
        <end position="706"/>
    </location>
</feature>
<feature type="compositionally biased region" description="Polar residues" evidence="2">
    <location>
        <begin position="1096"/>
        <end position="1115"/>
    </location>
</feature>
<dbReference type="Proteomes" id="UP000286415">
    <property type="component" value="Unassembled WGS sequence"/>
</dbReference>
<dbReference type="Pfam" id="PF06728">
    <property type="entry name" value="PIG-U"/>
    <property type="match status" value="1"/>
</dbReference>
<dbReference type="SMART" id="SM00248">
    <property type="entry name" value="ANK"/>
    <property type="match status" value="3"/>
</dbReference>
<evidence type="ECO:0000256" key="1">
    <source>
        <dbReference type="PROSITE-ProRule" id="PRU00023"/>
    </source>
</evidence>
<feature type="transmembrane region" description="Helical" evidence="3">
    <location>
        <begin position="264"/>
        <end position="283"/>
    </location>
</feature>
<keyword evidence="3" id="KW-1133">Transmembrane helix</keyword>
<feature type="domain" description="CAP-Gly" evidence="4">
    <location>
        <begin position="1168"/>
        <end position="1210"/>
    </location>
</feature>
<gene>
    <name evidence="5" type="ORF">CSKR_105130</name>
</gene>
<evidence type="ECO:0000256" key="3">
    <source>
        <dbReference type="SAM" id="Phobius"/>
    </source>
</evidence>
<organism evidence="5 6">
    <name type="scientific">Clonorchis sinensis</name>
    <name type="common">Chinese liver fluke</name>
    <dbReference type="NCBI Taxonomy" id="79923"/>
    <lineage>
        <taxon>Eukaryota</taxon>
        <taxon>Metazoa</taxon>
        <taxon>Spiralia</taxon>
        <taxon>Lophotrochozoa</taxon>
        <taxon>Platyhelminthes</taxon>
        <taxon>Trematoda</taxon>
        <taxon>Digenea</taxon>
        <taxon>Opisthorchiida</taxon>
        <taxon>Opisthorchiata</taxon>
        <taxon>Opisthorchiidae</taxon>
        <taxon>Clonorchis</taxon>
    </lineage>
</organism>
<keyword evidence="6" id="KW-1185">Reference proteome</keyword>
<evidence type="ECO:0000313" key="6">
    <source>
        <dbReference type="Proteomes" id="UP000286415"/>
    </source>
</evidence>
<feature type="region of interest" description="Disordered" evidence="2">
    <location>
        <begin position="846"/>
        <end position="934"/>
    </location>
</feature>
<dbReference type="OrthoDB" id="2130750at2759"/>
<dbReference type="InterPro" id="IPR036859">
    <property type="entry name" value="CAP-Gly_dom_sf"/>
</dbReference>
<dbReference type="Pfam" id="PF01302">
    <property type="entry name" value="CAP_GLY"/>
    <property type="match status" value="3"/>
</dbReference>
<keyword evidence="3" id="KW-0472">Membrane</keyword>
<evidence type="ECO:0000256" key="2">
    <source>
        <dbReference type="SAM" id="MobiDB-lite"/>
    </source>
</evidence>
<evidence type="ECO:0000259" key="4">
    <source>
        <dbReference type="PROSITE" id="PS50245"/>
    </source>
</evidence>
<sequence length="1429" mass="156167">MKPVTVCLVILLGLALRLLFKWYASQTFINSFAYSPVDQWDSMLEGVFLLRSGLPVYDNDIVHQPPLALHVWSLVVSYIGESRCIFCFLIMELVMIFSMMRLCNVFSKVLLALDSRRKKTNTVGGVHPSSQDLLVSENSFTGAPIRVLICYCFNPFSILAFAAQSTSIVWNFICVWTMVTCLQDHLFISSCLCALGCYLRLYPGYLLLPILAVAYVGLLRPVGTRQRVLRIISCLVGFVGTFGGLIWGSYVIEGHDWSFMDSIYLHQLRFVDCTPQLGIYWYLFVEMFEHFYELFIWVFQLLLASLVVAMLMRFYEEPVFLCYTILLITNVLQPYHSIGEFGYLIALLPVWGFLQSQCRLYLPTICILLASLVLTPLFHYMWLQPGTANANFYFAACMVYAVGQPPLRPLQITLGRCLALQLFLVRVSRSAITPFRCLAAMPPEGSTRAGILPGCPSLDTGSRETEVRFEPQTFRSVNSPSNPLSHLAPLFLLDCQSRPLSLPPECAPSPRTVARSHCVRPSSDRFRPQPPIDEVDQGTASNRSTSELPRRRSYPISHPPSEVPFCASCRQQDEEMLAASEEKSPSPTGVPPLEDEDASRSWIFKQLPGPWWWCEDCQASVSSPQITIPHLFAVLRQWTPYAQLQLITVVEEIFRRGAHVDDRDGLTDMTLLHFAAKSGAVGDEESACRIAEFLLNGGANLEARCRWTDMTPLHYAAYFDCPMLVELFIQRGAQLEARSSLADEATPLHLCAIQLSLGAARVLLHASVQSLAQAGLRYAGKDALDALGRTPYDCLPPVTQLAEPLCSLRDRLAELLGSPTKDRPAGFPIGTHADYNVTTPDGGIMPVENGTYVSTKPPYQPVATAPSLENAASSRQPTPQPDGLSWLVAESGYLSPRNRRSTASNSDSISPPPTRPATAPASRQPHVINHPLPSTSSVSAKVTLQALGLSLDDRVCIGPGSSASLNGSVDRVSVNGRIGRLRYCGPVGFASGVWVGVELDQPLGRNNGTVSGVQYFSCAPNYGIFAPIGRVYKAVSDGGATQKWRPIQGKLPSSAKSPSMRSSAQKQQVGATSDEDAASSTDTSGGESKHRRIPVSRSSYSLSGSIDQDSSKISAPVNQPIDVSHVTAKVDTGLRIQSSTDGSDTQQFQLGDRVLVAGQRRGVIRYIGSTEFAPGTWYGIELDQPLGKNNGSVAGVRYFQCPVGHGIFASVNRIQRLPNRPGTPQISKPIPFKPNTSMSGSWYGDPVGSDRLRTRTSWSTTTSPMIGRAVVGRPSLPAELVNALTAAGHGAKQAMAGKDEPAFYITEGMQVLCSGEMGIVRYIGPITFADGIWLGIELRKPRGRHDGSVAGKRYFNCRPGHGLLVRPSRVFCRGINAVNLLPPALAAIERELAEKRQANSSKASQSDSTDTGSRSSSTVPNGEPNSVSS</sequence>
<dbReference type="SUPFAM" id="SSF48403">
    <property type="entry name" value="Ankyrin repeat"/>
    <property type="match status" value="1"/>
</dbReference>